<evidence type="ECO:0000313" key="3">
    <source>
        <dbReference type="Proteomes" id="UP001249394"/>
    </source>
</evidence>
<dbReference type="PANTHER" id="PTHR19959">
    <property type="entry name" value="KINESIN LIGHT CHAIN"/>
    <property type="match status" value="1"/>
</dbReference>
<dbReference type="SMART" id="SM00028">
    <property type="entry name" value="TPR"/>
    <property type="match status" value="10"/>
</dbReference>
<dbReference type="Gene3D" id="1.25.40.10">
    <property type="entry name" value="Tetratricopeptide repeat domain"/>
    <property type="match status" value="5"/>
</dbReference>
<name>A0ABY9UCS6_STRVL</name>
<keyword evidence="3" id="KW-1185">Reference proteome</keyword>
<dbReference type="InterPro" id="IPR027417">
    <property type="entry name" value="P-loop_NTPase"/>
</dbReference>
<evidence type="ECO:0000259" key="1">
    <source>
        <dbReference type="Pfam" id="PF12862"/>
    </source>
</evidence>
<dbReference type="EMBL" id="CP134213">
    <property type="protein sequence ID" value="WND20679.1"/>
    <property type="molecule type" value="Genomic_DNA"/>
</dbReference>
<dbReference type="InterPro" id="IPR026000">
    <property type="entry name" value="Apc5_dom"/>
</dbReference>
<organism evidence="2 3">
    <name type="scientific">Streptomyces violaceus</name>
    <name type="common">Streptomyces venezuelae</name>
    <dbReference type="NCBI Taxonomy" id="1936"/>
    <lineage>
        <taxon>Bacteria</taxon>
        <taxon>Bacillati</taxon>
        <taxon>Actinomycetota</taxon>
        <taxon>Actinomycetes</taxon>
        <taxon>Kitasatosporales</taxon>
        <taxon>Streptomycetaceae</taxon>
        <taxon>Streptomyces</taxon>
    </lineage>
</organism>
<gene>
    <name evidence="2" type="ORF">RI060_26575</name>
</gene>
<dbReference type="Pfam" id="PF12862">
    <property type="entry name" value="ANAPC5"/>
    <property type="match status" value="1"/>
</dbReference>
<evidence type="ECO:0000313" key="2">
    <source>
        <dbReference type="EMBL" id="WND20679.1"/>
    </source>
</evidence>
<feature type="domain" description="Anaphase-promoting complex subunit 5" evidence="1">
    <location>
        <begin position="802"/>
        <end position="866"/>
    </location>
</feature>
<dbReference type="Proteomes" id="UP001249394">
    <property type="component" value="Chromosome"/>
</dbReference>
<dbReference type="SUPFAM" id="SSF48452">
    <property type="entry name" value="TPR-like"/>
    <property type="match status" value="6"/>
</dbReference>
<protein>
    <submittedName>
        <fullName evidence="2">Tetratricopeptide repeat protein</fullName>
    </submittedName>
</protein>
<dbReference type="InterPro" id="IPR019734">
    <property type="entry name" value="TPR_rpt"/>
</dbReference>
<dbReference type="SUPFAM" id="SSF52540">
    <property type="entry name" value="P-loop containing nucleoside triphosphate hydrolases"/>
    <property type="match status" value="1"/>
</dbReference>
<sequence>MSAIRSAGSWPRWSLEGEPAALAKYVLPDEVAALLHLPGPPADSRLGQAQAVYEAVAGAGITYSHEAPSDDPGRQVIRQPGEVLWCPKHATCLDLALILAGACLHSGLHPFVLVLDPPQPGRAAHALLGVWIDDPDDGIELPDTDVWADRPDCFDELVQTDPTGPSRPLMLIDPVGVAHALPSSPILGTSAAFAEAAAAGARYAREWTWRLAVDIRRAWRERDTHTPADRPDDQPLRPPYVALDPVVHRPLQALRAEHAVVPFQARDELTILTHWCHTVATGAYTGVTVVHGVGGAGKTRLALELAHQLATRHGWYTGYLREHPTGRDWLGTVVSPTLIVLDYADARTADAEHLLTILKRRTDRGAAPAIVVMTARAVDGQWLTALQKAWNRDGHLVRESAPLHLPPEHPAGAALFRRAARAFHHGSDHDLDLEAADRAAPTDWTTLDYVLLALLAARSPGRLPTTREDLYEEVLTHERTYWAQTYRKNARLGREADAPLDVLNRAVASLTLRAPTTRKEIHAALSAVEELSGEAQWRETIRTTLTTCLQPGPDEPLVMRPDPIADHLTLHQLHDDEDLLPGILDGLDDDGLLAALRQLNRAAMAAPDSATRMVRGWVGGGADRWKPVLQVAAEQGGTALTALHQLIADEPAVPWLDDLSHAIPFTTIGLPELGLQAELRRLSILRADDTTQPATLAEQLRRTSHRQAATGDRRAALASITEAVEIRRALAQASPADHLPDLAVSLNNLSVHQGETGDRQAALASITEAVEIRRALAQAGPAAYLPDLADSLNNLSVQQSETGDRRAALASITEAVDYYRTLAQAGSAAYLPDLAMSLNNLSIQQGGTGDRQAALASITEAVEIRRALAQASPAAYLPGLAGSLNNLSGWQGETGDRQAALASITEAADHYRTLAQASPAAYLPDLAMSLNNLSIQQGGTGDRQAALASITEAADHYRRLAQASPAAYLPGLAGSLNNLSVRQSEAGDRGAALASITEAVDYYRSLAQDSPGAYLPDLAGSLNSLSNRQSETGDRGAALASITEAVDLYRTLAQAGPAAYLPDLAMSLNNLSNRQSEAGDRGAALASITEAVDYYRRLAQASPAAYLPDLAASLNNLSVQQGEVGDRGAALASITEAVDHYRTLAQASPAAYLPGLAASLSNLSGCQGEVGDRGAALASITEAVEIRRRLAQASPAAYLSELAASLNNLSVHQGETGDRGAALASITEAVEIRRRLAQASPAAYLSELAVSLNNLSVQQGEVGDRGAALASITEAVDHYRTLAQASPAAYLPDLAASLNNLSIEQGGTGDRGAALASITEAVEIRRRLAQASPAAHLPDLAMSLSNLSVHQGETGDRGAALASITEAVEIRRRLAQASPAAYLPDLAMSLSILSIEQGETGDRGAALASITEAVEIRRRLAQASPAAYLPDLATSLKNLANRQSEMGVASSAWEDAITDLGPNSLAQAELRAHYAAYLATHADSGPVVEELVRAAHACAVGDPTPLSRARRQVRRAATSLGIQDPRLPDWAVDPLPDNVWDLLDQWAQATDWPATEAFLQAHADRLRQADFRHHLELAAALIPGEPAIDNLTNVLGQVDAEGLDSLLERGRHNHAVRQTLSEWIATPTWTESKDFLDEHHSTLNTPEVQALLAGTDDPEARRHLAILQLAETLSPDQAYEIITDPDVATEHAFTAVDQVDVPLLHRVLAARQDLLAGITGAFFATVAAVASGDTDQARQLAQTIAEHGTDTQRRAYAIRLRTLAGLAPELAEAGELADTIHPDKPS</sequence>
<reference evidence="2 3" key="1">
    <citation type="submission" date="2023-09" db="EMBL/GenBank/DDBJ databases">
        <title>The genome sequence of Streptomyces anthocyanicus.</title>
        <authorList>
            <person name="Mo P."/>
        </authorList>
    </citation>
    <scope>NUCLEOTIDE SEQUENCE [LARGE SCALE GENOMIC DNA]</scope>
    <source>
        <strain evidence="2 3">JCM 4387</strain>
    </source>
</reference>
<dbReference type="InterPro" id="IPR011990">
    <property type="entry name" value="TPR-like_helical_dom_sf"/>
</dbReference>
<accession>A0ABY9UCS6</accession>
<dbReference type="PANTHER" id="PTHR19959:SF119">
    <property type="entry name" value="FUNGAL LIPASE-LIKE DOMAIN-CONTAINING PROTEIN"/>
    <property type="match status" value="1"/>
</dbReference>
<proteinExistence type="predicted"/>